<feature type="transmembrane region" description="Helical" evidence="1">
    <location>
        <begin position="90"/>
        <end position="109"/>
    </location>
</feature>
<proteinExistence type="predicted"/>
<dbReference type="PANTHER" id="PTHR38454">
    <property type="entry name" value="INTEGRAL MEMBRANE PROTEIN-RELATED"/>
    <property type="match status" value="1"/>
</dbReference>
<evidence type="ECO:0000313" key="3">
    <source>
        <dbReference type="Proteomes" id="UP000051006"/>
    </source>
</evidence>
<name>A0A0R2LAU6_9LACO</name>
<protein>
    <recommendedName>
        <fullName evidence="4">Integral membrane protein</fullName>
    </recommendedName>
</protein>
<evidence type="ECO:0008006" key="4">
    <source>
        <dbReference type="Google" id="ProtNLM"/>
    </source>
</evidence>
<feature type="transmembrane region" description="Helical" evidence="1">
    <location>
        <begin position="306"/>
        <end position="328"/>
    </location>
</feature>
<gene>
    <name evidence="2" type="ORF">IV57_GL000592</name>
</gene>
<feature type="transmembrane region" description="Helical" evidence="1">
    <location>
        <begin position="181"/>
        <end position="200"/>
    </location>
</feature>
<dbReference type="AlphaFoldDB" id="A0A0R2LAU6"/>
<feature type="transmembrane region" description="Helical" evidence="1">
    <location>
        <begin position="121"/>
        <end position="138"/>
    </location>
</feature>
<reference evidence="2 3" key="1">
    <citation type="journal article" date="2015" name="Genome Announc.">
        <title>Expanding the biotechnology potential of lactobacilli through comparative genomics of 213 strains and associated genera.</title>
        <authorList>
            <person name="Sun Z."/>
            <person name="Harris H.M."/>
            <person name="McCann A."/>
            <person name="Guo C."/>
            <person name="Argimon S."/>
            <person name="Zhang W."/>
            <person name="Yang X."/>
            <person name="Jeffery I.B."/>
            <person name="Cooney J.C."/>
            <person name="Kagawa T.F."/>
            <person name="Liu W."/>
            <person name="Song Y."/>
            <person name="Salvetti E."/>
            <person name="Wrobel A."/>
            <person name="Rasinkangas P."/>
            <person name="Parkhill J."/>
            <person name="Rea M.C."/>
            <person name="O'Sullivan O."/>
            <person name="Ritari J."/>
            <person name="Douillard F.P."/>
            <person name="Paul Ross R."/>
            <person name="Yang R."/>
            <person name="Briner A.E."/>
            <person name="Felis G.E."/>
            <person name="de Vos W.M."/>
            <person name="Barrangou R."/>
            <person name="Klaenhammer T.R."/>
            <person name="Caufield P.W."/>
            <person name="Cui Y."/>
            <person name="Zhang H."/>
            <person name="O'Toole P.W."/>
        </authorList>
    </citation>
    <scope>NUCLEOTIDE SEQUENCE [LARGE SCALE GENOMIC DNA]</scope>
    <source>
        <strain evidence="2 3">DSM 24716</strain>
    </source>
</reference>
<keyword evidence="1" id="KW-1133">Transmembrane helix</keyword>
<keyword evidence="1" id="KW-0812">Transmembrane</keyword>
<dbReference type="Pfam" id="PF09586">
    <property type="entry name" value="YfhO"/>
    <property type="match status" value="2"/>
</dbReference>
<accession>A0A0R2LAU6</accession>
<feature type="transmembrane region" description="Helical" evidence="1">
    <location>
        <begin position="334"/>
        <end position="351"/>
    </location>
</feature>
<dbReference type="InterPro" id="IPR018580">
    <property type="entry name" value="Uncharacterised_YfhO"/>
</dbReference>
<evidence type="ECO:0000256" key="1">
    <source>
        <dbReference type="SAM" id="Phobius"/>
    </source>
</evidence>
<organism evidence="2 3">
    <name type="scientific">Companilactobacillus kimchiensis</name>
    <dbReference type="NCBI Taxonomy" id="993692"/>
    <lineage>
        <taxon>Bacteria</taxon>
        <taxon>Bacillati</taxon>
        <taxon>Bacillota</taxon>
        <taxon>Bacilli</taxon>
        <taxon>Lactobacillales</taxon>
        <taxon>Lactobacillaceae</taxon>
        <taxon>Companilactobacillus</taxon>
    </lineage>
</organism>
<sequence>MIPLILMIIIFWCTGLTPFGNHNLMFGDVGTQYIAFLTYFRQQLTNFNGAFYSFSLSLGDNFFDLFSYYLLSPFNLILLLFPVNQVPKAFNVIILLKIATIGLSGAYFFQKFYQNRKLSNLLFSTVYALCGFVALYFYNLMWLDALILLPLVTLGIQQIFYQQKSNLYIFSLLLTIITNYYMGYMMCLFSVIYFLYLGLLNRQLKVQVVGRYLVSSIISGLLSLVIVLPTILAMLQSSKEKINLHNFLPIPEFGKSSLIQFGVVGNTIIKRTSPGPEVFMTSFILILLITFFLNQQINQRQKAAAGAILVILFLGMYLLTFNTVWHMFQPPVGLHFRNVYFFSFIAITLAYESFHAGIRQHDLVIAIILTILIVSVGYIFANKNRQYVSINYLYLSLGFILTTGLLMNFLEANVFFKYLLSFIVGLELVINFVGGLQGGSFGQEKFYQKYYQIESKTYQEINKNNHTFYRITNLNPLIDQTDSILDSNNNDPLFFNSRGVSLYSSTFNAKTRQMLLDLGYYGRNVRSISPNGATKLTDALFGVKYHIIGQQVRQTQALGVGTLVNKQLLKVRLKPGSPINNQEYIWQAINGNEQKYFVQPQITFIKPQELIIHGNQPGNLYFINQASVQAIVINGKKIIPDSYSDKMVIDLGDKVVNRIKIIGSVHNLKEQFFVLNNQKLSASIKHLNRQSLKVHKNFNGQRINGNIKVTSSKQILLLNIPYDKGWQVTVDGQKMPLGQTMGNLSYLQLCQGKHQIELNYQVPGLKLGSVISLGTFLTYLGFCYKHKLDR</sequence>
<evidence type="ECO:0000313" key="2">
    <source>
        <dbReference type="EMBL" id="KRN99022.1"/>
    </source>
</evidence>
<feature type="transmembrane region" description="Helical" evidence="1">
    <location>
        <begin position="387"/>
        <end position="406"/>
    </location>
</feature>
<dbReference type="Proteomes" id="UP000051006">
    <property type="component" value="Unassembled WGS sequence"/>
</dbReference>
<dbReference type="PATRIC" id="fig|993692.3.peg.599"/>
<dbReference type="STRING" id="993692.IV57_GL000592"/>
<feature type="transmembrane region" description="Helical" evidence="1">
    <location>
        <begin position="363"/>
        <end position="381"/>
    </location>
</feature>
<feature type="transmembrane region" description="Helical" evidence="1">
    <location>
        <begin position="278"/>
        <end position="294"/>
    </location>
</feature>
<keyword evidence="1" id="KW-0472">Membrane</keyword>
<keyword evidence="3" id="KW-1185">Reference proteome</keyword>
<dbReference type="EMBL" id="JQCF01000013">
    <property type="protein sequence ID" value="KRN99022.1"/>
    <property type="molecule type" value="Genomic_DNA"/>
</dbReference>
<dbReference type="PANTHER" id="PTHR38454:SF1">
    <property type="entry name" value="INTEGRAL MEMBRANE PROTEIN"/>
    <property type="match status" value="1"/>
</dbReference>
<feature type="transmembrane region" description="Helical" evidence="1">
    <location>
        <begin position="212"/>
        <end position="235"/>
    </location>
</feature>
<feature type="transmembrane region" description="Helical" evidence="1">
    <location>
        <begin position="418"/>
        <end position="436"/>
    </location>
</feature>
<comment type="caution">
    <text evidence="2">The sequence shown here is derived from an EMBL/GenBank/DDBJ whole genome shotgun (WGS) entry which is preliminary data.</text>
</comment>